<dbReference type="AlphaFoldDB" id="A0A4Y9FWR1"/>
<dbReference type="Proteomes" id="UP000298358">
    <property type="component" value="Unassembled WGS sequence"/>
</dbReference>
<evidence type="ECO:0000313" key="1">
    <source>
        <dbReference type="EMBL" id="TFU33742.1"/>
    </source>
</evidence>
<protein>
    <submittedName>
        <fullName evidence="1">Uncharacterized protein</fullName>
    </submittedName>
</protein>
<sequence length="375" mass="40959">MFSSQSSRFSTVDVIPVHSPDDAWTFRMLSHAPIHTVARAMQMVTGGEDEWLALSESWTPLADLRRVGWGWEDAGLHVAEPAEGRYRIVVSGSEPAHVGDSAVRLLRCGQPSRRPDVAWWDEPTPVDPALLQHDFDIEFGFVPRLADPWHSGAAPLDSSLAGLFARLLPPDRVAMESHLQERGLLRPEPLRPAELSALTAAFATALDAVGEGLAQGPDGRLPAGFTEELAHTLAWDRAPAAGLTDAAWRLRLLRRLQGQVLRTRRGRFADKRSRLDISTAVVEFSQRDRWYASPIPPAATLALVAVADGVGTHLAEVTSLLSAPIAALDRDCDAATEVLDRLALLSAPGAFGVITPEIRRLANHVVLRSQRTYLY</sequence>
<organism evidence="1 2">
    <name type="scientific">Microbacterium paludicola</name>
    <dbReference type="NCBI Taxonomy" id="300019"/>
    <lineage>
        <taxon>Bacteria</taxon>
        <taxon>Bacillati</taxon>
        <taxon>Actinomycetota</taxon>
        <taxon>Actinomycetes</taxon>
        <taxon>Micrococcales</taxon>
        <taxon>Microbacteriaceae</taxon>
        <taxon>Microbacterium</taxon>
    </lineage>
</organism>
<dbReference type="RefSeq" id="WP_135113639.1">
    <property type="nucleotide sequence ID" value="NZ_JADGLL010000006.1"/>
</dbReference>
<comment type="caution">
    <text evidence="1">The sequence shown here is derived from an EMBL/GenBank/DDBJ whole genome shotgun (WGS) entry which is preliminary data.</text>
</comment>
<keyword evidence="2" id="KW-1185">Reference proteome</keyword>
<name>A0A4Y9FWR1_9MICO</name>
<dbReference type="EMBL" id="SPQB01000006">
    <property type="protein sequence ID" value="TFU33742.1"/>
    <property type="molecule type" value="Genomic_DNA"/>
</dbReference>
<gene>
    <name evidence="1" type="ORF">E4U02_04670</name>
</gene>
<accession>A0A4Y9FWR1</accession>
<dbReference type="OrthoDB" id="10002192at2"/>
<proteinExistence type="predicted"/>
<reference evidence="1 2" key="1">
    <citation type="submission" date="2019-03" db="EMBL/GenBank/DDBJ databases">
        <title>Diversity of the mouse oral microbiome.</title>
        <authorList>
            <person name="Joseph S."/>
            <person name="Aduse-Opoku J."/>
            <person name="Curtis M."/>
            <person name="Wade W."/>
            <person name="Hashim A."/>
        </authorList>
    </citation>
    <scope>NUCLEOTIDE SEQUENCE [LARGE SCALE GENOMIC DNA]</scope>
    <source>
        <strain evidence="1 2">P1012</strain>
    </source>
</reference>
<evidence type="ECO:0000313" key="2">
    <source>
        <dbReference type="Proteomes" id="UP000298358"/>
    </source>
</evidence>